<evidence type="ECO:0000259" key="1">
    <source>
        <dbReference type="PROSITE" id="PS50280"/>
    </source>
</evidence>
<dbReference type="PANTHER" id="PTHR47643">
    <property type="entry name" value="TPR DOMAIN PROTEIN (AFU_ORTHOLOGUE AFUA_5G12710)"/>
    <property type="match status" value="1"/>
</dbReference>
<evidence type="ECO:0000313" key="2">
    <source>
        <dbReference type="EMBL" id="KAG5527667.1"/>
    </source>
</evidence>
<comment type="caution">
    <text evidence="2">The sequence shown here is derived from an EMBL/GenBank/DDBJ whole genome shotgun (WGS) entry which is preliminary data.</text>
</comment>
<reference evidence="2" key="1">
    <citation type="submission" date="2020-08" db="EMBL/GenBank/DDBJ databases">
        <title>Plant Genome Project.</title>
        <authorList>
            <person name="Zhang R.-G."/>
        </authorList>
    </citation>
    <scope>NUCLEOTIDE SEQUENCE</scope>
    <source>
        <strain evidence="2">WSP0</strain>
        <tissue evidence="2">Leaf</tissue>
    </source>
</reference>
<dbReference type="PANTHER" id="PTHR47643:SF2">
    <property type="entry name" value="TPR DOMAIN PROTEIN (AFU_ORTHOLOGUE AFUA_5G12710)"/>
    <property type="match status" value="1"/>
</dbReference>
<sequence length="186" mass="21237">MWKNLVGKVVESFTKCHRTHQLIRSLSTGEEEDDTLEVPDVSLFKPEAESGFLDENLDMGRILLVHKILDVNSLVEDMVSSKVLGKNSGYHGVGLWLLPSFINHACNPNAWRFHVGDYMMVHASRYIKAGEEITLAYFDEISPLSNRRQMATTRGFDCCCKRCKFEEDVMGNKQEMRDSARSFVIE</sequence>
<organism evidence="2 3">
    <name type="scientific">Rhododendron griersonianum</name>
    <dbReference type="NCBI Taxonomy" id="479676"/>
    <lineage>
        <taxon>Eukaryota</taxon>
        <taxon>Viridiplantae</taxon>
        <taxon>Streptophyta</taxon>
        <taxon>Embryophyta</taxon>
        <taxon>Tracheophyta</taxon>
        <taxon>Spermatophyta</taxon>
        <taxon>Magnoliopsida</taxon>
        <taxon>eudicotyledons</taxon>
        <taxon>Gunneridae</taxon>
        <taxon>Pentapetalae</taxon>
        <taxon>asterids</taxon>
        <taxon>Ericales</taxon>
        <taxon>Ericaceae</taxon>
        <taxon>Ericoideae</taxon>
        <taxon>Rhodoreae</taxon>
        <taxon>Rhododendron</taxon>
    </lineage>
</organism>
<keyword evidence="3" id="KW-1185">Reference proteome</keyword>
<dbReference type="CDD" id="cd20071">
    <property type="entry name" value="SET_SMYD"/>
    <property type="match status" value="1"/>
</dbReference>
<dbReference type="AlphaFoldDB" id="A0AAV6IG75"/>
<dbReference type="Gene3D" id="2.170.270.10">
    <property type="entry name" value="SET domain"/>
    <property type="match status" value="1"/>
</dbReference>
<gene>
    <name evidence="2" type="ORF">RHGRI_028558</name>
</gene>
<dbReference type="SUPFAM" id="SSF82199">
    <property type="entry name" value="SET domain"/>
    <property type="match status" value="1"/>
</dbReference>
<dbReference type="InterPro" id="IPR053209">
    <property type="entry name" value="Gramillin-biosynth_MTr"/>
</dbReference>
<feature type="domain" description="SET" evidence="1">
    <location>
        <begin position="39"/>
        <end position="138"/>
    </location>
</feature>
<dbReference type="PROSITE" id="PS50280">
    <property type="entry name" value="SET"/>
    <property type="match status" value="1"/>
</dbReference>
<evidence type="ECO:0000313" key="3">
    <source>
        <dbReference type="Proteomes" id="UP000823749"/>
    </source>
</evidence>
<proteinExistence type="predicted"/>
<dbReference type="Proteomes" id="UP000823749">
    <property type="component" value="Chromosome 10"/>
</dbReference>
<dbReference type="Pfam" id="PF00856">
    <property type="entry name" value="SET"/>
    <property type="match status" value="1"/>
</dbReference>
<accession>A0AAV6IG75</accession>
<dbReference type="EMBL" id="JACTNZ010000010">
    <property type="protein sequence ID" value="KAG5527667.1"/>
    <property type="molecule type" value="Genomic_DNA"/>
</dbReference>
<dbReference type="InterPro" id="IPR001214">
    <property type="entry name" value="SET_dom"/>
</dbReference>
<protein>
    <recommendedName>
        <fullName evidence="1">SET domain-containing protein</fullName>
    </recommendedName>
</protein>
<name>A0AAV6IG75_9ERIC</name>
<dbReference type="InterPro" id="IPR046341">
    <property type="entry name" value="SET_dom_sf"/>
</dbReference>